<gene>
    <name evidence="1" type="ORF">TCNE_LOCUS9858</name>
</gene>
<accession>A0A183UMY8</accession>
<evidence type="ECO:0000313" key="3">
    <source>
        <dbReference type="WBParaSite" id="TCNE_0000985801-mRNA-1"/>
    </source>
</evidence>
<sequence>MGWGLICIEVTRLATEADEESSCGVCKAIFAAPKRPRYPHPYVSAWFPLSLLPSALIARGNLHRQLETFHVNYANFRNIIAIRTQPEIDKLNGT</sequence>
<dbReference type="WBParaSite" id="TCNE_0000985801-mRNA-1">
    <property type="protein sequence ID" value="TCNE_0000985801-mRNA-1"/>
    <property type="gene ID" value="TCNE_0000985801"/>
</dbReference>
<dbReference type="EMBL" id="UYWY01020305">
    <property type="protein sequence ID" value="VDM41179.1"/>
    <property type="molecule type" value="Genomic_DNA"/>
</dbReference>
<evidence type="ECO:0000313" key="1">
    <source>
        <dbReference type="EMBL" id="VDM41179.1"/>
    </source>
</evidence>
<dbReference type="AlphaFoldDB" id="A0A183UMY8"/>
<protein>
    <submittedName>
        <fullName evidence="1 3">Uncharacterized protein</fullName>
    </submittedName>
</protein>
<name>A0A183UMY8_TOXCA</name>
<evidence type="ECO:0000313" key="2">
    <source>
        <dbReference type="Proteomes" id="UP000050794"/>
    </source>
</evidence>
<keyword evidence="2" id="KW-1185">Reference proteome</keyword>
<reference evidence="3" key="1">
    <citation type="submission" date="2016-06" db="UniProtKB">
        <authorList>
            <consortium name="WormBaseParasite"/>
        </authorList>
    </citation>
    <scope>IDENTIFICATION</scope>
</reference>
<organism evidence="2 3">
    <name type="scientific">Toxocara canis</name>
    <name type="common">Canine roundworm</name>
    <dbReference type="NCBI Taxonomy" id="6265"/>
    <lineage>
        <taxon>Eukaryota</taxon>
        <taxon>Metazoa</taxon>
        <taxon>Ecdysozoa</taxon>
        <taxon>Nematoda</taxon>
        <taxon>Chromadorea</taxon>
        <taxon>Rhabditida</taxon>
        <taxon>Spirurina</taxon>
        <taxon>Ascaridomorpha</taxon>
        <taxon>Ascaridoidea</taxon>
        <taxon>Toxocaridae</taxon>
        <taxon>Toxocara</taxon>
    </lineage>
</organism>
<proteinExistence type="predicted"/>
<reference evidence="1 2" key="2">
    <citation type="submission" date="2018-11" db="EMBL/GenBank/DDBJ databases">
        <authorList>
            <consortium name="Pathogen Informatics"/>
        </authorList>
    </citation>
    <scope>NUCLEOTIDE SEQUENCE [LARGE SCALE GENOMIC DNA]</scope>
</reference>
<dbReference type="Proteomes" id="UP000050794">
    <property type="component" value="Unassembled WGS sequence"/>
</dbReference>